<protein>
    <submittedName>
        <fullName evidence="13">ZBT47 protein</fullName>
    </submittedName>
</protein>
<evidence type="ECO:0000256" key="5">
    <source>
        <dbReference type="ARBA" id="ARBA00022771"/>
    </source>
</evidence>
<dbReference type="Proteomes" id="UP000531151">
    <property type="component" value="Unassembled WGS sequence"/>
</dbReference>
<feature type="non-terminal residue" evidence="13">
    <location>
        <position position="56"/>
    </location>
</feature>
<gene>
    <name evidence="13" type="primary">Zbtb47</name>
    <name evidence="13" type="ORF">GEOCAL_R14234</name>
</gene>
<evidence type="ECO:0000256" key="8">
    <source>
        <dbReference type="ARBA" id="ARBA00023125"/>
    </source>
</evidence>
<keyword evidence="6" id="KW-0862">Zinc</keyword>
<organism evidence="13 14">
    <name type="scientific">Geococcyx californianus</name>
    <name type="common">Greater roadrunner</name>
    <name type="synonym">Saurothera californiana</name>
    <dbReference type="NCBI Taxonomy" id="8947"/>
    <lineage>
        <taxon>Eukaryota</taxon>
        <taxon>Metazoa</taxon>
        <taxon>Chordata</taxon>
        <taxon>Craniata</taxon>
        <taxon>Vertebrata</taxon>
        <taxon>Euteleostomi</taxon>
        <taxon>Archelosauria</taxon>
        <taxon>Archosauria</taxon>
        <taxon>Dinosauria</taxon>
        <taxon>Saurischia</taxon>
        <taxon>Theropoda</taxon>
        <taxon>Coelurosauria</taxon>
        <taxon>Aves</taxon>
        <taxon>Neognathae</taxon>
        <taxon>Neoaves</taxon>
        <taxon>Otidimorphae</taxon>
        <taxon>Cuculiformes</taxon>
        <taxon>Neomorphidae</taxon>
        <taxon>Geococcyx</taxon>
    </lineage>
</organism>
<dbReference type="SMART" id="SM00355">
    <property type="entry name" value="ZnF_C2H2"/>
    <property type="match status" value="2"/>
</dbReference>
<evidence type="ECO:0000256" key="7">
    <source>
        <dbReference type="ARBA" id="ARBA00023015"/>
    </source>
</evidence>
<dbReference type="AlphaFoldDB" id="A0A7K4J299"/>
<evidence type="ECO:0000256" key="3">
    <source>
        <dbReference type="ARBA" id="ARBA00022723"/>
    </source>
</evidence>
<dbReference type="InterPro" id="IPR050717">
    <property type="entry name" value="C2H2-ZF_Transcription_Reg"/>
</dbReference>
<dbReference type="InterPro" id="IPR036236">
    <property type="entry name" value="Znf_C2H2_sf"/>
</dbReference>
<dbReference type="PANTHER" id="PTHR14196">
    <property type="entry name" value="ODD-SKIPPED - RELATED"/>
    <property type="match status" value="1"/>
</dbReference>
<dbReference type="PROSITE" id="PS00028">
    <property type="entry name" value="ZINC_FINGER_C2H2_1"/>
    <property type="match status" value="1"/>
</dbReference>
<evidence type="ECO:0000256" key="11">
    <source>
        <dbReference type="PROSITE-ProRule" id="PRU00042"/>
    </source>
</evidence>
<comment type="subcellular location">
    <subcellularLocation>
        <location evidence="1">Nucleus</location>
    </subcellularLocation>
</comment>
<keyword evidence="14" id="KW-1185">Reference proteome</keyword>
<keyword evidence="5 11" id="KW-0863">Zinc-finger</keyword>
<sequence>FLGEKPYICEICGKSFTSRPNMKRHRRTHTGEKPYPCDVCGQRFRFSNMLKAHKEK</sequence>
<feature type="domain" description="C2H2-type" evidence="12">
    <location>
        <begin position="7"/>
        <end position="34"/>
    </location>
</feature>
<keyword evidence="3" id="KW-0479">Metal-binding</keyword>
<feature type="non-terminal residue" evidence="13">
    <location>
        <position position="1"/>
    </location>
</feature>
<dbReference type="GO" id="GO:0005634">
    <property type="term" value="C:nucleus"/>
    <property type="evidence" value="ECO:0007669"/>
    <property type="project" value="UniProtKB-SubCell"/>
</dbReference>
<name>A0A7K4J299_GEOCA</name>
<dbReference type="GO" id="GO:0000977">
    <property type="term" value="F:RNA polymerase II transcription regulatory region sequence-specific DNA binding"/>
    <property type="evidence" value="ECO:0007669"/>
    <property type="project" value="TreeGrafter"/>
</dbReference>
<proteinExistence type="inferred from homology"/>
<evidence type="ECO:0000256" key="2">
    <source>
        <dbReference type="ARBA" id="ARBA00006991"/>
    </source>
</evidence>
<dbReference type="OrthoDB" id="7327383at2759"/>
<evidence type="ECO:0000256" key="4">
    <source>
        <dbReference type="ARBA" id="ARBA00022737"/>
    </source>
</evidence>
<comment type="similarity">
    <text evidence="2">Belongs to the krueppel C2H2-type zinc-finger protein family.</text>
</comment>
<keyword evidence="7" id="KW-0805">Transcription regulation</keyword>
<evidence type="ECO:0000256" key="9">
    <source>
        <dbReference type="ARBA" id="ARBA00023163"/>
    </source>
</evidence>
<feature type="domain" description="C2H2-type" evidence="12">
    <location>
        <begin position="35"/>
        <end position="56"/>
    </location>
</feature>
<dbReference type="PROSITE" id="PS50157">
    <property type="entry name" value="ZINC_FINGER_C2H2_2"/>
    <property type="match status" value="2"/>
</dbReference>
<dbReference type="PANTHER" id="PTHR14196:SF12">
    <property type="entry name" value="ZINC FINGER PROTEIN 208-LIKE"/>
    <property type="match status" value="1"/>
</dbReference>
<evidence type="ECO:0000256" key="6">
    <source>
        <dbReference type="ARBA" id="ARBA00022833"/>
    </source>
</evidence>
<comment type="caution">
    <text evidence="13">The sequence shown here is derived from an EMBL/GenBank/DDBJ whole genome shotgun (WGS) entry which is preliminary data.</text>
</comment>
<evidence type="ECO:0000256" key="1">
    <source>
        <dbReference type="ARBA" id="ARBA00004123"/>
    </source>
</evidence>
<keyword evidence="8" id="KW-0238">DNA-binding</keyword>
<keyword evidence="9" id="KW-0804">Transcription</keyword>
<reference evidence="13 14" key="1">
    <citation type="submission" date="2019-09" db="EMBL/GenBank/DDBJ databases">
        <title>Bird 10,000 Genomes (B10K) Project - Family phase.</title>
        <authorList>
            <person name="Zhang G."/>
        </authorList>
    </citation>
    <scope>NUCLEOTIDE SEQUENCE [LARGE SCALE GENOMIC DNA]</scope>
    <source>
        <strain evidence="13">B10K-CU-031-07</strain>
        <tissue evidence="13">Muscle</tissue>
    </source>
</reference>
<dbReference type="GO" id="GO:0008270">
    <property type="term" value="F:zinc ion binding"/>
    <property type="evidence" value="ECO:0007669"/>
    <property type="project" value="UniProtKB-KW"/>
</dbReference>
<evidence type="ECO:0000313" key="13">
    <source>
        <dbReference type="EMBL" id="NWH59097.1"/>
    </source>
</evidence>
<keyword evidence="10" id="KW-0539">Nucleus</keyword>
<dbReference type="InterPro" id="IPR013087">
    <property type="entry name" value="Znf_C2H2_type"/>
</dbReference>
<evidence type="ECO:0000259" key="12">
    <source>
        <dbReference type="PROSITE" id="PS50157"/>
    </source>
</evidence>
<evidence type="ECO:0000256" key="10">
    <source>
        <dbReference type="ARBA" id="ARBA00023242"/>
    </source>
</evidence>
<dbReference type="SUPFAM" id="SSF57667">
    <property type="entry name" value="beta-beta-alpha zinc fingers"/>
    <property type="match status" value="1"/>
</dbReference>
<dbReference type="Gene3D" id="3.30.160.60">
    <property type="entry name" value="Classic Zinc Finger"/>
    <property type="match status" value="2"/>
</dbReference>
<dbReference type="Pfam" id="PF13465">
    <property type="entry name" value="zf-H2C2_2"/>
    <property type="match status" value="1"/>
</dbReference>
<keyword evidence="4" id="KW-0677">Repeat</keyword>
<dbReference type="FunFam" id="3.30.160.60:FF:000658">
    <property type="entry name" value="Zinc finger protein 652"/>
    <property type="match status" value="1"/>
</dbReference>
<evidence type="ECO:0000313" key="14">
    <source>
        <dbReference type="Proteomes" id="UP000531151"/>
    </source>
</evidence>
<dbReference type="GO" id="GO:0000981">
    <property type="term" value="F:DNA-binding transcription factor activity, RNA polymerase II-specific"/>
    <property type="evidence" value="ECO:0007669"/>
    <property type="project" value="TreeGrafter"/>
</dbReference>
<dbReference type="FunFam" id="3.30.160.60:FF:000166">
    <property type="entry name" value="Zinc finger and BTB domain-containing 49"/>
    <property type="match status" value="1"/>
</dbReference>
<dbReference type="EMBL" id="VWPV01009527">
    <property type="protein sequence ID" value="NWH59097.1"/>
    <property type="molecule type" value="Genomic_DNA"/>
</dbReference>
<accession>A0A7K4J299</accession>